<evidence type="ECO:0000313" key="3">
    <source>
        <dbReference type="EMBL" id="GAQ07450.1"/>
    </source>
</evidence>
<dbReference type="AlphaFoldDB" id="A0AAN4PN49"/>
<protein>
    <recommendedName>
        <fullName evidence="2">AAA+ ATPase domain-containing protein</fullName>
    </recommendedName>
</protein>
<dbReference type="Pfam" id="PF00004">
    <property type="entry name" value="AAA"/>
    <property type="match status" value="1"/>
</dbReference>
<dbReference type="InterPro" id="IPR003593">
    <property type="entry name" value="AAA+_ATPase"/>
</dbReference>
<dbReference type="Gene3D" id="3.40.50.300">
    <property type="entry name" value="P-loop containing nucleotide triphosphate hydrolases"/>
    <property type="match status" value="1"/>
</dbReference>
<comment type="caution">
    <text evidence="3">The sequence shown here is derived from an EMBL/GenBank/DDBJ whole genome shotgun (WGS) entry which is preliminary data.</text>
</comment>
<sequence>MEEEELSEYSEEGEDKEQIHDFRGVLVQGSLNNNPLNLWKHTTISEDRTSESGWRAKQLAIVLPQVARDSSDQTKKSIAERDLPYFNPMEHMSPLGPSSSQRKLPEKDLEAHLKWTGKEKSNSKDRGISDFGPAQRIAQVSNRSEIEDQEFPSARNNEEEVPTGSMGHYQLLTNRIQALEQENIILKSWIDPDSIHRGRPFFQIVYRFKGDDKIFFKPPSWMREHSVEGNRYTLKGGSLSMKETEYLKRSSNLAFVIFQSYTVVTVDDRTETPILPGPEAETVLFASDEMRRAVQNYLSKQPDFEQLFPLFDVMGEIPSPYLFWYSTRSSYDSVLQVLPSHQRALVELFGEWVNANYEKEYAHVNDQIERGVVSCRTMKYLVRPGDPLVCQETSLLQAYQATSWAKSKVTLRDTGSKEGVGGFDKVWEVSAWSYEFDGVFYQKTVHLDIELDARDPDEEVALSALRVTLLDHASSDIREKLELRGKTCWACRKKRFISYRGGDDIESLSNNSERFMVDFPTYRQLHPPEHPLVRKKRTEIPPERLEADDPPSAPEIYLFPSRIVGYNFRRKKWVNLQVDLIQEVEWNKKAFESLVIDQETKELVQALITNRLVAEKGTDLIEDKGNGLTILLHGGPGTGKTFTAESVAELAEKPLYRVTCGDIGTQPEDVEKYLESALHLGKIWDCVVLLDEADVFLQERTLSDLQRNALVTVFLRVLEYYDGILILTSNRVGTFDEAFKSRIQVSLHYPNLNRSQRHKIWRNMINRLRTLEQPNIDFDDIDCYISELAEQEMNGRQIRNAITTARQLAKFKGRNMTHADLKHVIDVAGRFDKYLYDVKEGFTDDAIARDSGLR</sequence>
<dbReference type="PANTHER" id="PTHR46411">
    <property type="entry name" value="FAMILY ATPASE, PUTATIVE-RELATED"/>
    <property type="match status" value="1"/>
</dbReference>
<dbReference type="InterPro" id="IPR027417">
    <property type="entry name" value="P-loop_NTPase"/>
</dbReference>
<proteinExistence type="predicted"/>
<feature type="region of interest" description="Disordered" evidence="1">
    <location>
        <begin position="144"/>
        <end position="164"/>
    </location>
</feature>
<dbReference type="InterPro" id="IPR056599">
    <property type="entry name" value="AAA_lid_fung"/>
</dbReference>
<feature type="domain" description="AAA+ ATPase" evidence="2">
    <location>
        <begin position="626"/>
        <end position="753"/>
    </location>
</feature>
<dbReference type="InterPro" id="IPR003959">
    <property type="entry name" value="ATPase_AAA_core"/>
</dbReference>
<dbReference type="EMBL" id="BCLY01000008">
    <property type="protein sequence ID" value="GAQ07450.1"/>
    <property type="molecule type" value="Genomic_DNA"/>
</dbReference>
<name>A0AAN4PN49_ASPLE</name>
<dbReference type="CDD" id="cd19481">
    <property type="entry name" value="RecA-like_protease"/>
    <property type="match status" value="1"/>
</dbReference>
<dbReference type="Pfam" id="PF23232">
    <property type="entry name" value="AAA_lid_13"/>
    <property type="match status" value="1"/>
</dbReference>
<reference evidence="3 4" key="1">
    <citation type="submission" date="2015-11" db="EMBL/GenBank/DDBJ databases">
        <title>Aspergillus lentulus strain IFM 54703T.</title>
        <authorList>
            <person name="Kusuya Y."/>
            <person name="Sakai K."/>
            <person name="Kamei K."/>
            <person name="Takahashi H."/>
            <person name="Yaguchi T."/>
        </authorList>
    </citation>
    <scope>NUCLEOTIDE SEQUENCE [LARGE SCALE GENOMIC DNA]</scope>
    <source>
        <strain evidence="3 4">IFM 54703</strain>
    </source>
</reference>
<dbReference type="InterPro" id="IPR054289">
    <property type="entry name" value="DUF7025"/>
</dbReference>
<accession>A0AAN4PN49</accession>
<evidence type="ECO:0000313" key="4">
    <source>
        <dbReference type="Proteomes" id="UP000051487"/>
    </source>
</evidence>
<dbReference type="SUPFAM" id="SSF52540">
    <property type="entry name" value="P-loop containing nucleoside triphosphate hydrolases"/>
    <property type="match status" value="1"/>
</dbReference>
<evidence type="ECO:0000256" key="1">
    <source>
        <dbReference type="SAM" id="MobiDB-lite"/>
    </source>
</evidence>
<dbReference type="PANTHER" id="PTHR46411:SF2">
    <property type="entry name" value="AAA+ ATPASE DOMAIN-CONTAINING PROTEIN"/>
    <property type="match status" value="1"/>
</dbReference>
<gene>
    <name evidence="3" type="ORF">ALT_4771</name>
</gene>
<dbReference type="GO" id="GO:0005524">
    <property type="term" value="F:ATP binding"/>
    <property type="evidence" value="ECO:0007669"/>
    <property type="project" value="InterPro"/>
</dbReference>
<organism evidence="3 4">
    <name type="scientific">Aspergillus lentulus</name>
    <dbReference type="NCBI Taxonomy" id="293939"/>
    <lineage>
        <taxon>Eukaryota</taxon>
        <taxon>Fungi</taxon>
        <taxon>Dikarya</taxon>
        <taxon>Ascomycota</taxon>
        <taxon>Pezizomycotina</taxon>
        <taxon>Eurotiomycetes</taxon>
        <taxon>Eurotiomycetidae</taxon>
        <taxon>Eurotiales</taxon>
        <taxon>Aspergillaceae</taxon>
        <taxon>Aspergillus</taxon>
        <taxon>Aspergillus subgen. Fumigati</taxon>
    </lineage>
</organism>
<dbReference type="Proteomes" id="UP000051487">
    <property type="component" value="Unassembled WGS sequence"/>
</dbReference>
<dbReference type="SMART" id="SM00382">
    <property type="entry name" value="AAA"/>
    <property type="match status" value="1"/>
</dbReference>
<dbReference type="GO" id="GO:0016887">
    <property type="term" value="F:ATP hydrolysis activity"/>
    <property type="evidence" value="ECO:0007669"/>
    <property type="project" value="InterPro"/>
</dbReference>
<evidence type="ECO:0000259" key="2">
    <source>
        <dbReference type="SMART" id="SM00382"/>
    </source>
</evidence>
<dbReference type="Pfam" id="PF22942">
    <property type="entry name" value="DUF7025"/>
    <property type="match status" value="1"/>
</dbReference>